<dbReference type="AlphaFoldDB" id="A9AVD3"/>
<proteinExistence type="predicted"/>
<dbReference type="Proteomes" id="UP000000787">
    <property type="component" value="Chromosome"/>
</dbReference>
<dbReference type="InParanoid" id="A9AVD3"/>
<reference evidence="1 2" key="1">
    <citation type="journal article" date="2011" name="Stand. Genomic Sci.">
        <title>Complete genome sequence of the filamentous gliding predatory bacterium Herpetosiphon aurantiacus type strain (114-95(T)).</title>
        <authorList>
            <person name="Kiss H."/>
            <person name="Nett M."/>
            <person name="Domin N."/>
            <person name="Martin K."/>
            <person name="Maresca J.A."/>
            <person name="Copeland A."/>
            <person name="Lapidus A."/>
            <person name="Lucas S."/>
            <person name="Berry K.W."/>
            <person name="Glavina Del Rio T."/>
            <person name="Dalin E."/>
            <person name="Tice H."/>
            <person name="Pitluck S."/>
            <person name="Richardson P."/>
            <person name="Bruce D."/>
            <person name="Goodwin L."/>
            <person name="Han C."/>
            <person name="Detter J.C."/>
            <person name="Schmutz J."/>
            <person name="Brettin T."/>
            <person name="Land M."/>
            <person name="Hauser L."/>
            <person name="Kyrpides N.C."/>
            <person name="Ivanova N."/>
            <person name="Goker M."/>
            <person name="Woyke T."/>
            <person name="Klenk H.P."/>
            <person name="Bryant D.A."/>
        </authorList>
    </citation>
    <scope>NUCLEOTIDE SEQUENCE [LARGE SCALE GENOMIC DNA]</scope>
    <source>
        <strain evidence="2">ATCC 23779 / DSM 785 / 114-95</strain>
    </source>
</reference>
<dbReference type="InterPro" id="IPR014262">
    <property type="entry name" value="HAF_rpt"/>
</dbReference>
<sequence>MRSFKTFWLLLLVVMALGWFVVQRSPLQAQTPNPNYSYVNLGALGGQHMYPSDINDFGRIAGSVETEFSAMRAFVWRRGTLSNLGTLGGNQSYGYGINDTGYVVGESTTSNNKRQAFYWREEQMLNLGTLGGNVSTALDVSNGERIVGRSTTSTGDTHAFMWYRNTMTDLGTLGGNYSTANEINDHKVIVGWSTNANGETRACIWKNGTIIDLGIPAVKSYGYAINNNEQVVGMMELSDGQRHAFLWENGVTTDLSAGLNQYSGANDINDAGTIVGFTGDDTTPLAATVWHNGTRLRMGPFSQASTEYQTIATAINEANQIAGYAIVSADGVTRTDGIIWQFED</sequence>
<name>A9AVD3_HERA2</name>
<gene>
    <name evidence="1" type="ordered locus">Haur_1981</name>
</gene>
<dbReference type="HOGENOM" id="CLU_794036_0_0_0"/>
<evidence type="ECO:0000313" key="1">
    <source>
        <dbReference type="EMBL" id="ABX04624.1"/>
    </source>
</evidence>
<dbReference type="eggNOG" id="COG5563">
    <property type="taxonomic scope" value="Bacteria"/>
</dbReference>
<keyword evidence="2" id="KW-1185">Reference proteome</keyword>
<organism evidence="1 2">
    <name type="scientific">Herpetosiphon aurantiacus (strain ATCC 23779 / DSM 785 / 114-95)</name>
    <dbReference type="NCBI Taxonomy" id="316274"/>
    <lineage>
        <taxon>Bacteria</taxon>
        <taxon>Bacillati</taxon>
        <taxon>Chloroflexota</taxon>
        <taxon>Chloroflexia</taxon>
        <taxon>Herpetosiphonales</taxon>
        <taxon>Herpetosiphonaceae</taxon>
        <taxon>Herpetosiphon</taxon>
    </lineage>
</organism>
<dbReference type="KEGG" id="hau:Haur_1981"/>
<protein>
    <submittedName>
        <fullName evidence="1">Extracellular HAF</fullName>
    </submittedName>
</protein>
<dbReference type="EMBL" id="CP000875">
    <property type="protein sequence ID" value="ABX04624.1"/>
    <property type="molecule type" value="Genomic_DNA"/>
</dbReference>
<evidence type="ECO:0000313" key="2">
    <source>
        <dbReference type="Proteomes" id="UP000000787"/>
    </source>
</evidence>
<dbReference type="BioCyc" id="HAUR316274:GHYA-2010-MONOMER"/>
<accession>A9AVD3</accession>
<dbReference type="STRING" id="316274.Haur_1981"/>
<dbReference type="NCBIfam" id="TIGR02913">
    <property type="entry name" value="HAF_rpt"/>
    <property type="match status" value="5"/>
</dbReference>